<dbReference type="InterPro" id="IPR002934">
    <property type="entry name" value="Polymerase_NTP_transf_dom"/>
</dbReference>
<name>A0A1G1XD54_9BACT</name>
<proteinExistence type="predicted"/>
<reference evidence="2 3" key="1">
    <citation type="journal article" date="2016" name="Nat. Commun.">
        <title>Thousands of microbial genomes shed light on interconnected biogeochemical processes in an aquifer system.</title>
        <authorList>
            <person name="Anantharaman K."/>
            <person name="Brown C.T."/>
            <person name="Hug L.A."/>
            <person name="Sharon I."/>
            <person name="Castelle C.J."/>
            <person name="Probst A.J."/>
            <person name="Thomas B.C."/>
            <person name="Singh A."/>
            <person name="Wilkins M.J."/>
            <person name="Karaoz U."/>
            <person name="Brodie E.L."/>
            <person name="Williams K.H."/>
            <person name="Hubbard S.S."/>
            <person name="Banfield J.F."/>
        </authorList>
    </citation>
    <scope>NUCLEOTIDE SEQUENCE [LARGE SCALE GENOMIC DNA]</scope>
</reference>
<protein>
    <recommendedName>
        <fullName evidence="1">Polymerase nucleotidyl transferase domain-containing protein</fullName>
    </recommendedName>
</protein>
<feature type="domain" description="Polymerase nucleotidyl transferase" evidence="1">
    <location>
        <begin position="11"/>
        <end position="55"/>
    </location>
</feature>
<evidence type="ECO:0000313" key="3">
    <source>
        <dbReference type="Proteomes" id="UP000177941"/>
    </source>
</evidence>
<comment type="caution">
    <text evidence="2">The sequence shown here is derived from an EMBL/GenBank/DDBJ whole genome shotgun (WGS) entry which is preliminary data.</text>
</comment>
<dbReference type="EMBL" id="MHHS01000006">
    <property type="protein sequence ID" value="OGY37560.1"/>
    <property type="molecule type" value="Genomic_DNA"/>
</dbReference>
<dbReference type="Gene3D" id="3.30.460.10">
    <property type="entry name" value="Beta Polymerase, domain 2"/>
    <property type="match status" value="1"/>
</dbReference>
<organism evidence="2 3">
    <name type="scientific">Candidatus Andersenbacteria bacterium RIFCSPHIGHO2_12_FULL_45_11b</name>
    <dbReference type="NCBI Taxonomy" id="1797282"/>
    <lineage>
        <taxon>Bacteria</taxon>
        <taxon>Candidatus Anderseniibacteriota</taxon>
    </lineage>
</organism>
<evidence type="ECO:0000259" key="1">
    <source>
        <dbReference type="Pfam" id="PF01909"/>
    </source>
</evidence>
<sequence>MSKDDIKRAVCKAMETMPHKEAIDRVRLFGSQLHGDAKPTSDVDLLIDLNGKLPIGFFALFDIQEAFKKTTW</sequence>
<dbReference type="SUPFAM" id="SSF81301">
    <property type="entry name" value="Nucleotidyltransferase"/>
    <property type="match status" value="1"/>
</dbReference>
<dbReference type="GO" id="GO:0016779">
    <property type="term" value="F:nucleotidyltransferase activity"/>
    <property type="evidence" value="ECO:0007669"/>
    <property type="project" value="InterPro"/>
</dbReference>
<gene>
    <name evidence="2" type="ORF">A3E36_04835</name>
</gene>
<evidence type="ECO:0000313" key="2">
    <source>
        <dbReference type="EMBL" id="OGY37560.1"/>
    </source>
</evidence>
<accession>A0A1G1XD54</accession>
<dbReference type="AlphaFoldDB" id="A0A1G1XD54"/>
<dbReference type="InterPro" id="IPR043519">
    <property type="entry name" value="NT_sf"/>
</dbReference>
<dbReference type="Proteomes" id="UP000177941">
    <property type="component" value="Unassembled WGS sequence"/>
</dbReference>
<dbReference type="Pfam" id="PF01909">
    <property type="entry name" value="NTP_transf_2"/>
    <property type="match status" value="1"/>
</dbReference>
<dbReference type="CDD" id="cd05403">
    <property type="entry name" value="NT_KNTase_like"/>
    <property type="match status" value="1"/>
</dbReference>